<dbReference type="Gene3D" id="3.50.50.60">
    <property type="entry name" value="FAD/NAD(P)-binding domain"/>
    <property type="match status" value="1"/>
</dbReference>
<evidence type="ECO:0000313" key="2">
    <source>
        <dbReference type="Proteomes" id="UP001218188"/>
    </source>
</evidence>
<organism evidence="1 2">
    <name type="scientific">Mycena alexandri</name>
    <dbReference type="NCBI Taxonomy" id="1745969"/>
    <lineage>
        <taxon>Eukaryota</taxon>
        <taxon>Fungi</taxon>
        <taxon>Dikarya</taxon>
        <taxon>Basidiomycota</taxon>
        <taxon>Agaricomycotina</taxon>
        <taxon>Agaricomycetes</taxon>
        <taxon>Agaricomycetidae</taxon>
        <taxon>Agaricales</taxon>
        <taxon>Marasmiineae</taxon>
        <taxon>Mycenaceae</taxon>
        <taxon>Mycena</taxon>
    </lineage>
</organism>
<keyword evidence="2" id="KW-1185">Reference proteome</keyword>
<sequence length="600" mass="64268">MGRVSVTAHAASILMKKYPSVDWRDHLSRALRSGGRMDLHLVVLPQGGSRSLPWMFTLRSTLPLLHDGIHRLATTTFSSTESDAQLERLIQSNEANFNDCGSPIIRFGMLILGMFMSISRTTPISPRKRVSRKKKILNFDSQPKCMHNLFYSRLEVLKARASHFNCIVIRRPGKFVTGQGSVAPLETGVSRKPGPPAKTTLLQITQVVNWDAGRRDCYCADRLEIGQVLDYHGGLGECHCAEAEAEKSYADTLASAGPNLTHPALITALTSNSAAAIAFGLDLSVVSRLGGHAAPRTHRDKTRAVQLLQDGGAVVGVEYELSAGDSVSARGTSYWRQGTSFSSCAFIKSLADASPTGLLAQHRPELRALPTTNADHATGDLDQVQVHPTGFVSPSAPDAWIKFLAAEALRGAGKLLMRAGGDSGAREARFRRESGGGGDFYVSKGLMKRYADASAFAEDAGIPLESILGTFAGYGAAGDPFGSDTANTAPYTPTEPLHVVIITPVMHYYCIFLFVEVPSLPVPSIHPSIPFRLLTRIRTGRWAALPSTPPHASSPRNPLPPNPTPLYAASKVIGGVHGRDCLAGLSLLEAVVKGLQGPGA</sequence>
<gene>
    <name evidence="1" type="ORF">C8F04DRAFT_1398826</name>
</gene>
<protein>
    <submittedName>
        <fullName evidence="1">Uncharacterized protein</fullName>
    </submittedName>
</protein>
<reference evidence="1" key="1">
    <citation type="submission" date="2023-03" db="EMBL/GenBank/DDBJ databases">
        <title>Massive genome expansion in bonnet fungi (Mycena s.s.) driven by repeated elements and novel gene families across ecological guilds.</title>
        <authorList>
            <consortium name="Lawrence Berkeley National Laboratory"/>
            <person name="Harder C.B."/>
            <person name="Miyauchi S."/>
            <person name="Viragh M."/>
            <person name="Kuo A."/>
            <person name="Thoen E."/>
            <person name="Andreopoulos B."/>
            <person name="Lu D."/>
            <person name="Skrede I."/>
            <person name="Drula E."/>
            <person name="Henrissat B."/>
            <person name="Morin E."/>
            <person name="Kohler A."/>
            <person name="Barry K."/>
            <person name="LaButti K."/>
            <person name="Morin E."/>
            <person name="Salamov A."/>
            <person name="Lipzen A."/>
            <person name="Mereny Z."/>
            <person name="Hegedus B."/>
            <person name="Baldrian P."/>
            <person name="Stursova M."/>
            <person name="Weitz H."/>
            <person name="Taylor A."/>
            <person name="Grigoriev I.V."/>
            <person name="Nagy L.G."/>
            <person name="Martin F."/>
            <person name="Kauserud H."/>
        </authorList>
    </citation>
    <scope>NUCLEOTIDE SEQUENCE</scope>
    <source>
        <strain evidence="1">CBHHK200</strain>
    </source>
</reference>
<dbReference type="AlphaFoldDB" id="A0AAD6WXA5"/>
<accession>A0AAD6WXA5</accession>
<dbReference type="InterPro" id="IPR050315">
    <property type="entry name" value="FAD-oxidoreductase_2"/>
</dbReference>
<dbReference type="SUPFAM" id="SSF56425">
    <property type="entry name" value="Succinate dehydrogenase/fumarate reductase flavoprotein, catalytic domain"/>
    <property type="match status" value="1"/>
</dbReference>
<dbReference type="EMBL" id="JARJCM010000110">
    <property type="protein sequence ID" value="KAJ7028642.1"/>
    <property type="molecule type" value="Genomic_DNA"/>
</dbReference>
<dbReference type="InterPro" id="IPR027477">
    <property type="entry name" value="Succ_DH/fumarate_Rdtase_cat_sf"/>
</dbReference>
<dbReference type="PANTHER" id="PTHR43400">
    <property type="entry name" value="FUMARATE REDUCTASE"/>
    <property type="match status" value="1"/>
</dbReference>
<evidence type="ECO:0000313" key="1">
    <source>
        <dbReference type="EMBL" id="KAJ7028642.1"/>
    </source>
</evidence>
<comment type="caution">
    <text evidence="1">The sequence shown here is derived from an EMBL/GenBank/DDBJ whole genome shotgun (WGS) entry which is preliminary data.</text>
</comment>
<name>A0AAD6WXA5_9AGAR</name>
<proteinExistence type="predicted"/>
<dbReference type="Proteomes" id="UP001218188">
    <property type="component" value="Unassembled WGS sequence"/>
</dbReference>
<dbReference type="PANTHER" id="PTHR43400:SF1">
    <property type="entry name" value="FUMARATE REDUCTASE"/>
    <property type="match status" value="1"/>
</dbReference>
<dbReference type="InterPro" id="IPR036188">
    <property type="entry name" value="FAD/NAD-bd_sf"/>
</dbReference>